<dbReference type="Proteomes" id="UP001500200">
    <property type="component" value="Unassembled WGS sequence"/>
</dbReference>
<dbReference type="PANTHER" id="PTHR44688:SF16">
    <property type="entry name" value="DNA-BINDING TRANSCRIPTIONAL ACTIVATOR DEVR_DOSR"/>
    <property type="match status" value="1"/>
</dbReference>
<dbReference type="PANTHER" id="PTHR44688">
    <property type="entry name" value="DNA-BINDING TRANSCRIPTIONAL ACTIVATOR DEVR_DOSR"/>
    <property type="match status" value="1"/>
</dbReference>
<dbReference type="Gene3D" id="1.10.10.10">
    <property type="entry name" value="Winged helix-like DNA-binding domain superfamily/Winged helix DNA-binding domain"/>
    <property type="match status" value="1"/>
</dbReference>
<dbReference type="PRINTS" id="PR00038">
    <property type="entry name" value="HTHLUXR"/>
</dbReference>
<dbReference type="SMART" id="SM00421">
    <property type="entry name" value="HTH_LUXR"/>
    <property type="match status" value="1"/>
</dbReference>
<dbReference type="InterPro" id="IPR000792">
    <property type="entry name" value="Tscrpt_reg_LuxR_C"/>
</dbReference>
<evidence type="ECO:0000259" key="4">
    <source>
        <dbReference type="PROSITE" id="PS50043"/>
    </source>
</evidence>
<evidence type="ECO:0000256" key="3">
    <source>
        <dbReference type="ARBA" id="ARBA00023163"/>
    </source>
</evidence>
<gene>
    <name evidence="5" type="ORF">GCM10023346_21100</name>
</gene>
<evidence type="ECO:0000256" key="1">
    <source>
        <dbReference type="ARBA" id="ARBA00023015"/>
    </source>
</evidence>
<dbReference type="CDD" id="cd06170">
    <property type="entry name" value="LuxR_C_like"/>
    <property type="match status" value="1"/>
</dbReference>
<keyword evidence="3" id="KW-0804">Transcription</keyword>
<dbReference type="SUPFAM" id="SSF46894">
    <property type="entry name" value="C-terminal effector domain of the bipartite response regulators"/>
    <property type="match status" value="1"/>
</dbReference>
<protein>
    <recommendedName>
        <fullName evidence="4">HTH luxR-type domain-containing protein</fullName>
    </recommendedName>
</protein>
<proteinExistence type="predicted"/>
<keyword evidence="6" id="KW-1185">Reference proteome</keyword>
<accession>A0ABP9SES8</accession>
<evidence type="ECO:0000256" key="2">
    <source>
        <dbReference type="ARBA" id="ARBA00023125"/>
    </source>
</evidence>
<sequence>MDPVADLAAQLHGLGDRDSYLRAAGELMCRLFPSEMIGWHQLDGAARTAEIVPYPDIPLEGFAQRLVDTADENPFFRSYVTDLTVGMWQPRRLSDLVTDLELHRTRTYSEGLRPLSIDRQIALLSERKGAVSVRAWVISRLHRDFTDDEVELTCRLQPLLRLLETAYGDSRQLPEDASCSEAYSLTAREHEILQLLGRGLTGVAIGHLLGISPRTVAKHLEHAYAKLGCTNRIDALRHLRGE</sequence>
<feature type="domain" description="HTH luxR-type" evidence="4">
    <location>
        <begin position="178"/>
        <end position="242"/>
    </location>
</feature>
<dbReference type="Pfam" id="PF00196">
    <property type="entry name" value="GerE"/>
    <property type="match status" value="1"/>
</dbReference>
<dbReference type="InterPro" id="IPR016032">
    <property type="entry name" value="Sig_transdc_resp-reg_C-effctor"/>
</dbReference>
<name>A0ABP9SES8_9MICC</name>
<comment type="caution">
    <text evidence="5">The sequence shown here is derived from an EMBL/GenBank/DDBJ whole genome shotgun (WGS) entry which is preliminary data.</text>
</comment>
<dbReference type="RefSeq" id="WP_345449307.1">
    <property type="nucleotide sequence ID" value="NZ_BAABKK010000012.1"/>
</dbReference>
<keyword evidence="2" id="KW-0238">DNA-binding</keyword>
<keyword evidence="1" id="KW-0805">Transcription regulation</keyword>
<organism evidence="5 6">
    <name type="scientific">Arthrobacter gyeryongensis</name>
    <dbReference type="NCBI Taxonomy" id="1650592"/>
    <lineage>
        <taxon>Bacteria</taxon>
        <taxon>Bacillati</taxon>
        <taxon>Actinomycetota</taxon>
        <taxon>Actinomycetes</taxon>
        <taxon>Micrococcales</taxon>
        <taxon>Micrococcaceae</taxon>
        <taxon>Arthrobacter</taxon>
    </lineage>
</organism>
<dbReference type="PROSITE" id="PS50043">
    <property type="entry name" value="HTH_LUXR_2"/>
    <property type="match status" value="1"/>
</dbReference>
<evidence type="ECO:0000313" key="5">
    <source>
        <dbReference type="EMBL" id="GAA5194215.1"/>
    </source>
</evidence>
<dbReference type="InterPro" id="IPR036388">
    <property type="entry name" value="WH-like_DNA-bd_sf"/>
</dbReference>
<dbReference type="EMBL" id="BAABKK010000012">
    <property type="protein sequence ID" value="GAA5194215.1"/>
    <property type="molecule type" value="Genomic_DNA"/>
</dbReference>
<evidence type="ECO:0000313" key="6">
    <source>
        <dbReference type="Proteomes" id="UP001500200"/>
    </source>
</evidence>
<reference evidence="6" key="1">
    <citation type="journal article" date="2019" name="Int. J. Syst. Evol. Microbiol.">
        <title>The Global Catalogue of Microorganisms (GCM) 10K type strain sequencing project: providing services to taxonomists for standard genome sequencing and annotation.</title>
        <authorList>
            <consortium name="The Broad Institute Genomics Platform"/>
            <consortium name="The Broad Institute Genome Sequencing Center for Infectious Disease"/>
            <person name="Wu L."/>
            <person name="Ma J."/>
        </authorList>
    </citation>
    <scope>NUCLEOTIDE SEQUENCE [LARGE SCALE GENOMIC DNA]</scope>
    <source>
        <strain evidence="6">JCM 18514</strain>
    </source>
</reference>